<dbReference type="InterPro" id="IPR001647">
    <property type="entry name" value="HTH_TetR"/>
</dbReference>
<sequence length="236" mass="26212">MGLVYHIRQGSVSTWFLPGQCRVDWSAMSNLVGGRSNQKLRTHIALVECAAQFVREGLGFTVSEVADRARVGRTTAYRYFPNLEMLIAHASLYATTEVEQQSIGVALETTTSANERLRAIFEANEKSIAEHDHLYRTMLRLSLSGDSVPDNAFPRRSGVRKELLEEALDVVRDSLDEAHYEKLIASLSLFLGIEADIVLRDVCLLSEEEARETKAWGAYAILQAALAEARADVQPA</sequence>
<reference evidence="3 4" key="1">
    <citation type="submission" date="2018-01" db="EMBL/GenBank/DDBJ databases">
        <title>Species boundaries and ecological features among Paraburkholderia terrae DSMZ17804T, P. hospita DSMZ17164T and P. caribensis DSMZ13236T.</title>
        <authorList>
            <person name="Pratama A.A."/>
        </authorList>
    </citation>
    <scope>NUCLEOTIDE SEQUENCE [LARGE SCALE GENOMIC DNA]</scope>
    <source>
        <strain evidence="3 4">DSM 17804</strain>
    </source>
</reference>
<dbReference type="EMBL" id="CP026114">
    <property type="protein sequence ID" value="AUT66692.1"/>
    <property type="molecule type" value="Genomic_DNA"/>
</dbReference>
<evidence type="ECO:0000259" key="2">
    <source>
        <dbReference type="Pfam" id="PF00440"/>
    </source>
</evidence>
<organism evidence="3 4">
    <name type="scientific">Paraburkholderia terrae</name>
    <dbReference type="NCBI Taxonomy" id="311230"/>
    <lineage>
        <taxon>Bacteria</taxon>
        <taxon>Pseudomonadati</taxon>
        <taxon>Pseudomonadota</taxon>
        <taxon>Betaproteobacteria</taxon>
        <taxon>Burkholderiales</taxon>
        <taxon>Burkholderiaceae</taxon>
        <taxon>Paraburkholderia</taxon>
    </lineage>
</organism>
<dbReference type="GO" id="GO:0003677">
    <property type="term" value="F:DNA binding"/>
    <property type="evidence" value="ECO:0007669"/>
    <property type="project" value="UniProtKB-KW"/>
</dbReference>
<name>A0A2I8F4V2_9BURK</name>
<protein>
    <submittedName>
        <fullName evidence="3">TetR/AcrR family transcriptional regulator</fullName>
    </submittedName>
</protein>
<dbReference type="Proteomes" id="UP000243502">
    <property type="component" value="Chromosome 4"/>
</dbReference>
<dbReference type="Gene3D" id="1.10.357.10">
    <property type="entry name" value="Tetracycline Repressor, domain 2"/>
    <property type="match status" value="1"/>
</dbReference>
<evidence type="ECO:0000313" key="3">
    <source>
        <dbReference type="EMBL" id="AUT66692.1"/>
    </source>
</evidence>
<accession>A0A2I8F4V2</accession>
<dbReference type="SUPFAM" id="SSF46689">
    <property type="entry name" value="Homeodomain-like"/>
    <property type="match status" value="1"/>
</dbReference>
<proteinExistence type="predicted"/>
<dbReference type="KEGG" id="pter:C2L65_44695"/>
<evidence type="ECO:0000256" key="1">
    <source>
        <dbReference type="ARBA" id="ARBA00023125"/>
    </source>
</evidence>
<dbReference type="InterPro" id="IPR009057">
    <property type="entry name" value="Homeodomain-like_sf"/>
</dbReference>
<evidence type="ECO:0000313" key="4">
    <source>
        <dbReference type="Proteomes" id="UP000243502"/>
    </source>
</evidence>
<dbReference type="Pfam" id="PF00440">
    <property type="entry name" value="TetR_N"/>
    <property type="match status" value="1"/>
</dbReference>
<dbReference type="AlphaFoldDB" id="A0A2I8F4V2"/>
<feature type="domain" description="HTH tetR-type" evidence="2">
    <location>
        <begin position="51"/>
        <end position="87"/>
    </location>
</feature>
<gene>
    <name evidence="3" type="ORF">C2L65_44695</name>
</gene>
<keyword evidence="1" id="KW-0238">DNA-binding</keyword>